<dbReference type="AlphaFoldDB" id="A0A3F3Q680"/>
<dbReference type="Proteomes" id="UP000253729">
    <property type="component" value="Unassembled WGS sequence"/>
</dbReference>
<name>A0A3F3Q680_9EURO</name>
<reference evidence="2 3" key="1">
    <citation type="submission" date="2018-07" db="EMBL/GenBank/DDBJ databases">
        <title>The genomes of Aspergillus section Nigri reveals drivers in fungal speciation.</title>
        <authorList>
            <consortium name="DOE Joint Genome Institute"/>
            <person name="Vesth T.C."/>
            <person name="Nybo J."/>
            <person name="Theobald S."/>
            <person name="Brandl J."/>
            <person name="Frisvad J.C."/>
            <person name="Nielsen K.F."/>
            <person name="Lyhne E.K."/>
            <person name="Kogle M.E."/>
            <person name="Kuo A."/>
            <person name="Riley R."/>
            <person name="Clum A."/>
            <person name="Nolan M."/>
            <person name="Lipzen A."/>
            <person name="Salamov A."/>
            <person name="Henrissat B."/>
            <person name="Wiebenga A."/>
            <person name="De vries R.P."/>
            <person name="Grigoriev I.V."/>
            <person name="Mortensen U.H."/>
            <person name="Andersen M.R."/>
            <person name="Baker S.E."/>
        </authorList>
    </citation>
    <scope>NUCLEOTIDE SEQUENCE [LARGE SCALE GENOMIC DNA]</scope>
    <source>
        <strain evidence="2 3">CBS 139.54b</strain>
    </source>
</reference>
<dbReference type="Pfam" id="PF06985">
    <property type="entry name" value="HET"/>
    <property type="match status" value="1"/>
</dbReference>
<dbReference type="PANTHER" id="PTHR33112">
    <property type="entry name" value="DOMAIN PROTEIN, PUTATIVE-RELATED"/>
    <property type="match status" value="1"/>
</dbReference>
<dbReference type="EMBL" id="KZ852043">
    <property type="protein sequence ID" value="RDH34557.1"/>
    <property type="molecule type" value="Genomic_DNA"/>
</dbReference>
<evidence type="ECO:0000313" key="3">
    <source>
        <dbReference type="Proteomes" id="UP000253729"/>
    </source>
</evidence>
<dbReference type="GeneID" id="38141386"/>
<keyword evidence="3" id="KW-1185">Reference proteome</keyword>
<evidence type="ECO:0000259" key="1">
    <source>
        <dbReference type="Pfam" id="PF06985"/>
    </source>
</evidence>
<protein>
    <submittedName>
        <fullName evidence="2">HET-domain-containing protein</fullName>
    </submittedName>
</protein>
<evidence type="ECO:0000313" key="2">
    <source>
        <dbReference type="EMBL" id="RDH34557.1"/>
    </source>
</evidence>
<accession>A0A3F3Q680</accession>
<dbReference type="STRING" id="1341132.A0A3F3Q680"/>
<gene>
    <name evidence="2" type="ORF">BDQ94DRAFT_177938</name>
</gene>
<dbReference type="InterPro" id="IPR010730">
    <property type="entry name" value="HET"/>
</dbReference>
<dbReference type="PANTHER" id="PTHR33112:SF16">
    <property type="entry name" value="HETEROKARYON INCOMPATIBILITY DOMAIN-CONTAINING PROTEIN"/>
    <property type="match status" value="1"/>
</dbReference>
<feature type="domain" description="Heterokaryon incompatibility" evidence="1">
    <location>
        <begin position="239"/>
        <end position="395"/>
    </location>
</feature>
<organism evidence="2 3">
    <name type="scientific">Aspergillus welwitschiae</name>
    <dbReference type="NCBI Taxonomy" id="1341132"/>
    <lineage>
        <taxon>Eukaryota</taxon>
        <taxon>Fungi</taxon>
        <taxon>Dikarya</taxon>
        <taxon>Ascomycota</taxon>
        <taxon>Pezizomycotina</taxon>
        <taxon>Eurotiomycetes</taxon>
        <taxon>Eurotiomycetidae</taxon>
        <taxon>Eurotiales</taxon>
        <taxon>Aspergillaceae</taxon>
        <taxon>Aspergillus</taxon>
        <taxon>Aspergillus subgen. Circumdati</taxon>
    </lineage>
</organism>
<sequence length="756" mass="86483">MKLCDACQNIDLRNLLQSYHNTRELYPISDPWTGGLSLNIYKSKGFQAHHASITALQNAMKDGCEFCRMVWAHHCHFLSQNSDRKYCADTETHGTDECACKQCRGPLLFSIHQNYGLHRYLQLVVVAMPDDNGERDPNICKDVGVIAKLNICTAKGAEIPKRDAHLLEDIGRDELPCDLHSEMCLSLAASWLDKCCRKHAKCEGYKDRAHSLPTRVIDVGDSLTQPYLHISADGETGRWAALSYCWGGDSNFTLNASSFDGLRSGRSLATFPATLRDAVLVTRALGFRYLWIDSLCIFQDDSNDWAVEASRMSRIHRHAAVTIAATSAKTADDGFLDKRAPFFSCPFPWRRRSHRGSVNDDFRAYPVVFRSYTNEFNKEPSRYSRWATRGWTFQEELLSKRLLYYTKEEMIWKCRAVTFREPGEEPATSLIELPQPLPVPLPKPDELYAANDMPDPYRNWYLLLEKYLLRDLKFDRDRLPAIEALAEFFHAQFGEQYCAGLWRGGLLFGLLWSIHRNEHYPGPLADTARRSEAQNLRYQYKYNKERYAPVGDSSKQRKPSWSWIGADTYVALKWPQLRWMRNYTYLAKILDFKVHGQLHGVFGHVEGAELTLEAPYRHFHLKLDSYSKALTRSSPLASMRELAQVALVRPGYLAGTETSGSVIVPSSSMDFTLIHIAEVTRFDPPVLYLLILQPQPRNATNSRGPHHYRRVGLLRLSPHRYNSSDSVRVAETKRLESDAYKEVASEKWPVGTFVID</sequence>
<proteinExistence type="predicted"/>
<dbReference type="RefSeq" id="XP_026627579.1">
    <property type="nucleotide sequence ID" value="XM_026773030.1"/>
</dbReference>